<dbReference type="PANTHER" id="PTHR34220">
    <property type="entry name" value="SENSOR HISTIDINE KINASE YPDA"/>
    <property type="match status" value="1"/>
</dbReference>
<dbReference type="Proteomes" id="UP000539052">
    <property type="component" value="Unassembled WGS sequence"/>
</dbReference>
<keyword evidence="6" id="KW-0812">Transmembrane</keyword>
<dbReference type="EMBL" id="JAAOXG010000076">
    <property type="protein sequence ID" value="NNJ32965.1"/>
    <property type="molecule type" value="Genomic_DNA"/>
</dbReference>
<dbReference type="SMART" id="SM00387">
    <property type="entry name" value="HATPase_c"/>
    <property type="match status" value="1"/>
</dbReference>
<keyword evidence="6" id="KW-0472">Membrane</keyword>
<dbReference type="InterPro" id="IPR010559">
    <property type="entry name" value="Sig_transdc_His_kin_internal"/>
</dbReference>
<comment type="caution">
    <text evidence="8">The sequence shown here is derived from an EMBL/GenBank/DDBJ whole genome shotgun (WGS) entry which is preliminary data.</text>
</comment>
<keyword evidence="5" id="KW-0175">Coiled coil</keyword>
<sequence>MKIKPNSIWENLPITRKLFLEIAMTAVVLFASNLFIYAQINQMVERMNSVYKSNVNLNELSDALTDVQNFMYKYLQVKDSESLTDYYRSEQDYRKLLDGLNVLVTDNPVQILEKNIRNMSDSYLAVTDETVQAKRGQNVEKYKSSYESALKLYQFINHDIAVLNSRQFKNNSASYQTLQAALQYLEVISSVILVIVMIISLTVMMMMMTRDIVTPLTSLAHTAKLVGQGNFHVKVPYIRSGDELGIVTKTFNQMVDSLADYVNKIKESAEKEQEMKERELLMENHLKEARLRYLQSQINPHFLFNSLNAGVQLAMMEDAEKTSVFMEKMADFFRYNVKKGAEDATIREEVGTVENYIYILNVRFAGDIHYESSLEEDALDYSMPSMTLQPLVENAVTHGIRNISWPGKIRLSVKNQEDAIEIRIDDNGKGIEKEKLMRIQEGVRIQEDTASTGIGIYNVISRLELYYNKKELFSIVSEGEDQGTSVILRIPKKGEEIHVSDTGCR</sequence>
<evidence type="ECO:0000259" key="7">
    <source>
        <dbReference type="PROSITE" id="PS50885"/>
    </source>
</evidence>
<dbReference type="InterPro" id="IPR050640">
    <property type="entry name" value="Bact_2-comp_sensor_kinase"/>
</dbReference>
<dbReference type="SUPFAM" id="SSF158472">
    <property type="entry name" value="HAMP domain-like"/>
    <property type="match status" value="1"/>
</dbReference>
<reference evidence="8 9" key="1">
    <citation type="submission" date="2020-03" db="EMBL/GenBank/DDBJ databases">
        <title>Genome Sequence of industrial isolate, B5A.</title>
        <authorList>
            <person name="Sharma S."/>
            <person name="Patil P.B."/>
            <person name="Korpole S."/>
        </authorList>
    </citation>
    <scope>NUCLEOTIDE SEQUENCE [LARGE SCALE GENOMIC DNA]</scope>
    <source>
        <strain evidence="8 9">PI-S10-B5A</strain>
    </source>
</reference>
<dbReference type="Pfam" id="PF02518">
    <property type="entry name" value="HATPase_c"/>
    <property type="match status" value="1"/>
</dbReference>
<evidence type="ECO:0000256" key="5">
    <source>
        <dbReference type="SAM" id="Coils"/>
    </source>
</evidence>
<dbReference type="RefSeq" id="WP_170824004.1">
    <property type="nucleotide sequence ID" value="NZ_JAAOXG010000076.1"/>
</dbReference>
<keyword evidence="9" id="KW-1185">Reference proteome</keyword>
<evidence type="ECO:0000256" key="6">
    <source>
        <dbReference type="SAM" id="Phobius"/>
    </source>
</evidence>
<dbReference type="Pfam" id="PF06580">
    <property type="entry name" value="His_kinase"/>
    <property type="match status" value="1"/>
</dbReference>
<evidence type="ECO:0000256" key="3">
    <source>
        <dbReference type="ARBA" id="ARBA00022679"/>
    </source>
</evidence>
<evidence type="ECO:0000256" key="1">
    <source>
        <dbReference type="ARBA" id="ARBA00004370"/>
    </source>
</evidence>
<dbReference type="InterPro" id="IPR003660">
    <property type="entry name" value="HAMP_dom"/>
</dbReference>
<dbReference type="Pfam" id="PF05227">
    <property type="entry name" value="CHASE3"/>
    <property type="match status" value="1"/>
</dbReference>
<protein>
    <submittedName>
        <fullName evidence="8">Histidine kinase</fullName>
    </submittedName>
</protein>
<evidence type="ECO:0000256" key="2">
    <source>
        <dbReference type="ARBA" id="ARBA00022553"/>
    </source>
</evidence>
<dbReference type="PROSITE" id="PS50885">
    <property type="entry name" value="HAMP"/>
    <property type="match status" value="1"/>
</dbReference>
<proteinExistence type="predicted"/>
<dbReference type="InterPro" id="IPR003594">
    <property type="entry name" value="HATPase_dom"/>
</dbReference>
<name>A0ABX1VWZ2_9FIRM</name>
<feature type="transmembrane region" description="Helical" evidence="6">
    <location>
        <begin position="18"/>
        <end position="38"/>
    </location>
</feature>
<dbReference type="SUPFAM" id="SSF55874">
    <property type="entry name" value="ATPase domain of HSP90 chaperone/DNA topoisomerase II/histidine kinase"/>
    <property type="match status" value="1"/>
</dbReference>
<dbReference type="InterPro" id="IPR036890">
    <property type="entry name" value="HATPase_C_sf"/>
</dbReference>
<comment type="subcellular location">
    <subcellularLocation>
        <location evidence="1">Membrane</location>
    </subcellularLocation>
</comment>
<evidence type="ECO:0000313" key="9">
    <source>
        <dbReference type="Proteomes" id="UP000539052"/>
    </source>
</evidence>
<dbReference type="Gene3D" id="3.30.565.10">
    <property type="entry name" value="Histidine kinase-like ATPase, C-terminal domain"/>
    <property type="match status" value="1"/>
</dbReference>
<dbReference type="SMART" id="SM00304">
    <property type="entry name" value="HAMP"/>
    <property type="match status" value="1"/>
</dbReference>
<dbReference type="Pfam" id="PF00672">
    <property type="entry name" value="HAMP"/>
    <property type="match status" value="1"/>
</dbReference>
<evidence type="ECO:0000256" key="4">
    <source>
        <dbReference type="ARBA" id="ARBA00022777"/>
    </source>
</evidence>
<organism evidence="8 9">
    <name type="scientific">Lacrimispora defluvii</name>
    <dbReference type="NCBI Taxonomy" id="2719233"/>
    <lineage>
        <taxon>Bacteria</taxon>
        <taxon>Bacillati</taxon>
        <taxon>Bacillota</taxon>
        <taxon>Clostridia</taxon>
        <taxon>Lachnospirales</taxon>
        <taxon>Lachnospiraceae</taxon>
        <taxon>Lacrimispora</taxon>
    </lineage>
</organism>
<keyword evidence="3" id="KW-0808">Transferase</keyword>
<dbReference type="InterPro" id="IPR007891">
    <property type="entry name" value="CHASE3"/>
</dbReference>
<feature type="coiled-coil region" evidence="5">
    <location>
        <begin position="258"/>
        <end position="288"/>
    </location>
</feature>
<gene>
    <name evidence="8" type="ORF">G9470_24710</name>
</gene>
<keyword evidence="2" id="KW-0597">Phosphoprotein</keyword>
<keyword evidence="4 8" id="KW-0418">Kinase</keyword>
<dbReference type="PANTHER" id="PTHR34220:SF7">
    <property type="entry name" value="SENSOR HISTIDINE KINASE YPDA"/>
    <property type="match status" value="1"/>
</dbReference>
<dbReference type="GO" id="GO:0016301">
    <property type="term" value="F:kinase activity"/>
    <property type="evidence" value="ECO:0007669"/>
    <property type="project" value="UniProtKB-KW"/>
</dbReference>
<dbReference type="Gene3D" id="6.10.340.10">
    <property type="match status" value="1"/>
</dbReference>
<keyword evidence="6" id="KW-1133">Transmembrane helix</keyword>
<feature type="transmembrane region" description="Helical" evidence="6">
    <location>
        <begin position="184"/>
        <end position="208"/>
    </location>
</feature>
<feature type="domain" description="HAMP" evidence="7">
    <location>
        <begin position="210"/>
        <end position="263"/>
    </location>
</feature>
<dbReference type="CDD" id="cd06225">
    <property type="entry name" value="HAMP"/>
    <property type="match status" value="1"/>
</dbReference>
<accession>A0ABX1VWZ2</accession>
<evidence type="ECO:0000313" key="8">
    <source>
        <dbReference type="EMBL" id="NNJ32965.1"/>
    </source>
</evidence>